<dbReference type="Proteomes" id="UP001286313">
    <property type="component" value="Unassembled WGS sequence"/>
</dbReference>
<dbReference type="Gene3D" id="1.10.579.10">
    <property type="entry name" value="DNA Cyclobutane Dipyrimidine Photolyase, subunit A, domain 3"/>
    <property type="match status" value="1"/>
</dbReference>
<keyword evidence="10" id="KW-0090">Biological rhythms</keyword>
<reference evidence="16" key="1">
    <citation type="submission" date="2023-10" db="EMBL/GenBank/DDBJ databases">
        <title>Genome assemblies of two species of porcelain crab, Petrolisthes cinctipes and Petrolisthes manimaculis (Anomura: Porcellanidae).</title>
        <authorList>
            <person name="Angst P."/>
        </authorList>
    </citation>
    <scope>NUCLEOTIDE SEQUENCE</scope>
    <source>
        <strain evidence="16">PB745_01</strain>
        <tissue evidence="16">Gill</tissue>
    </source>
</reference>
<keyword evidence="11" id="KW-0675">Receptor</keyword>
<feature type="site" description="Electron transfer via tryptophanyl radical" evidence="14">
    <location>
        <position position="364"/>
    </location>
</feature>
<dbReference type="SUPFAM" id="SSF52425">
    <property type="entry name" value="Cryptochrome/photolyase, N-terminal domain"/>
    <property type="match status" value="1"/>
</dbReference>
<feature type="binding site" evidence="13">
    <location>
        <begin position="431"/>
        <end position="433"/>
    </location>
    <ligand>
        <name>FAD</name>
        <dbReference type="ChEBI" id="CHEBI:57692"/>
    </ligand>
</feature>
<dbReference type="Gene3D" id="1.25.40.80">
    <property type="match status" value="1"/>
</dbReference>
<keyword evidence="6" id="KW-0678">Repressor</keyword>
<evidence type="ECO:0000256" key="3">
    <source>
        <dbReference type="ARBA" id="ARBA00005862"/>
    </source>
</evidence>
<evidence type="ECO:0000256" key="10">
    <source>
        <dbReference type="ARBA" id="ARBA00023108"/>
    </source>
</evidence>
<dbReference type="InterPro" id="IPR006050">
    <property type="entry name" value="DNA_photolyase_N"/>
</dbReference>
<dbReference type="PRINTS" id="PR00147">
    <property type="entry name" value="DNAPHOTLYASE"/>
</dbReference>
<dbReference type="GO" id="GO:0003677">
    <property type="term" value="F:DNA binding"/>
    <property type="evidence" value="ECO:0007669"/>
    <property type="project" value="TreeGrafter"/>
</dbReference>
<evidence type="ECO:0000256" key="13">
    <source>
        <dbReference type="PIRSR" id="PIRSR602081-1"/>
    </source>
</evidence>
<evidence type="ECO:0000256" key="14">
    <source>
        <dbReference type="PIRSR" id="PIRSR602081-2"/>
    </source>
</evidence>
<dbReference type="SUPFAM" id="SSF48173">
    <property type="entry name" value="Cryptochrome/photolyase FAD-binding domain"/>
    <property type="match status" value="1"/>
</dbReference>
<evidence type="ECO:0000256" key="2">
    <source>
        <dbReference type="ARBA" id="ARBA00004556"/>
    </source>
</evidence>
<proteinExistence type="inferred from homology"/>
<organism evidence="16 17">
    <name type="scientific">Petrolisthes cinctipes</name>
    <name type="common">Flat porcelain crab</name>
    <dbReference type="NCBI Taxonomy" id="88211"/>
    <lineage>
        <taxon>Eukaryota</taxon>
        <taxon>Metazoa</taxon>
        <taxon>Ecdysozoa</taxon>
        <taxon>Arthropoda</taxon>
        <taxon>Crustacea</taxon>
        <taxon>Multicrustacea</taxon>
        <taxon>Malacostraca</taxon>
        <taxon>Eumalacostraca</taxon>
        <taxon>Eucarida</taxon>
        <taxon>Decapoda</taxon>
        <taxon>Pleocyemata</taxon>
        <taxon>Anomura</taxon>
        <taxon>Galatheoidea</taxon>
        <taxon>Porcellanidae</taxon>
        <taxon>Petrolisthes</taxon>
    </lineage>
</organism>
<dbReference type="InterPro" id="IPR014729">
    <property type="entry name" value="Rossmann-like_a/b/a_fold"/>
</dbReference>
<dbReference type="EMBL" id="JAWQEG010000595">
    <property type="protein sequence ID" value="KAK3887998.1"/>
    <property type="molecule type" value="Genomic_DNA"/>
</dbReference>
<dbReference type="Pfam" id="PF03441">
    <property type="entry name" value="FAD_binding_7"/>
    <property type="match status" value="1"/>
</dbReference>
<dbReference type="InterPro" id="IPR036155">
    <property type="entry name" value="Crypto/Photolyase_N_sf"/>
</dbReference>
<dbReference type="GO" id="GO:0045892">
    <property type="term" value="P:negative regulation of DNA-templated transcription"/>
    <property type="evidence" value="ECO:0007669"/>
    <property type="project" value="TreeGrafter"/>
</dbReference>
<dbReference type="Pfam" id="PF00875">
    <property type="entry name" value="DNA_photolyase"/>
    <property type="match status" value="1"/>
</dbReference>
<dbReference type="GO" id="GO:0005634">
    <property type="term" value="C:nucleus"/>
    <property type="evidence" value="ECO:0007669"/>
    <property type="project" value="UniProtKB-SubCell"/>
</dbReference>
<evidence type="ECO:0000256" key="12">
    <source>
        <dbReference type="ARBA" id="ARBA00023242"/>
    </source>
</evidence>
<evidence type="ECO:0000259" key="15">
    <source>
        <dbReference type="PROSITE" id="PS51645"/>
    </source>
</evidence>
<evidence type="ECO:0000256" key="1">
    <source>
        <dbReference type="ARBA" id="ARBA00004123"/>
    </source>
</evidence>
<feature type="binding site" evidence="13">
    <location>
        <begin position="333"/>
        <end position="340"/>
    </location>
    <ligand>
        <name>FAD</name>
        <dbReference type="ChEBI" id="CHEBI:57692"/>
    </ligand>
</feature>
<feature type="site" description="Electron transfer via tryptophanyl radical" evidence="14">
    <location>
        <position position="418"/>
    </location>
</feature>
<gene>
    <name evidence="16" type="ORF">Pcinc_007910</name>
</gene>
<comment type="cofactor">
    <cofactor evidence="13">
        <name>FAD</name>
        <dbReference type="ChEBI" id="CHEBI:57692"/>
    </cofactor>
    <text evidence="13">Binds 1 FAD per subunit.</text>
</comment>
<dbReference type="PROSITE" id="PS51645">
    <property type="entry name" value="PHR_CRY_ALPHA_BETA"/>
    <property type="match status" value="1"/>
</dbReference>
<comment type="caution">
    <text evidence="16">The sequence shown here is derived from an EMBL/GenBank/DDBJ whole genome shotgun (WGS) entry which is preliminary data.</text>
</comment>
<dbReference type="Gene3D" id="3.40.50.620">
    <property type="entry name" value="HUPs"/>
    <property type="match status" value="1"/>
</dbReference>
<sequence length="571" mass="65708">MDLGGKNIDNTALTVHVTLMTSQLRFRLYYIYLHGTKGTEMSKVSVHWFRHGLRFHDNPALLEAIKDAERFYAVFIFDGESAGTKISGYNRAQFLYESLCDLDSELKAVGSQLFIFNGVPAEIFTTLHKEAGVTHLSFEQDCEAIWNQRDDDVRRTCLELGMEVIEKISHTLWDPFDIIDANGGQPPLTYEMFVQVAQVLEDPPRALPNPEWDNVIFGEITDELAAKLKLAPKVPTPEMQGWIRNGEAPTYVGGERQALQHLKSRLRVEEDAFRDGYILPNQVNPDFLGPPLSMSAALRFGCLSVRKFYWDVHETYYKVNRGQPSATHSLTAQLIWREFFYCMSANNPKYDQMKQNPICIQIPWNKNPDHLKAWEMGQTGYPFIDACMRQMRKEGWIHHVGRTAVASFLTRGDLWISWEEGLKVFYKYLIDADWSVAAGNWMWLSSSAFERQLDCSVCVCPVAYGRRLEPTGEYIRRYVPELASLPHDYIFEPWKAPSKVQEKFGCIVGKDYPKRIVRHKTASKANYKMMKNIRDSLKLAPKHCAPSNADEIRQYLRLPKACFHNIVEGRH</sequence>
<dbReference type="GO" id="GO:0032922">
    <property type="term" value="P:circadian regulation of gene expression"/>
    <property type="evidence" value="ECO:0007669"/>
    <property type="project" value="TreeGrafter"/>
</dbReference>
<comment type="subcellular location">
    <subcellularLocation>
        <location evidence="2">Cytoplasm</location>
        <location evidence="2">Perinuclear region</location>
    </subcellularLocation>
    <subcellularLocation>
        <location evidence="1">Nucleus</location>
    </subcellularLocation>
</comment>
<evidence type="ECO:0000313" key="16">
    <source>
        <dbReference type="EMBL" id="KAK3887998.1"/>
    </source>
</evidence>
<protein>
    <recommendedName>
        <fullName evidence="4">Cryptochrome-1</fullName>
    </recommendedName>
</protein>
<name>A0AAE1G7I5_PETCI</name>
<evidence type="ECO:0000256" key="7">
    <source>
        <dbReference type="ARBA" id="ARBA00022630"/>
    </source>
</evidence>
<dbReference type="InterPro" id="IPR002081">
    <property type="entry name" value="Cryptochrome/DNA_photolyase_1"/>
</dbReference>
<keyword evidence="7 13" id="KW-0285">Flavoprotein</keyword>
<dbReference type="InterPro" id="IPR005101">
    <property type="entry name" value="Cryptochr/Photolyase_FAD-bd"/>
</dbReference>
<dbReference type="GO" id="GO:0071949">
    <property type="term" value="F:FAD binding"/>
    <property type="evidence" value="ECO:0007669"/>
    <property type="project" value="TreeGrafter"/>
</dbReference>
<comment type="similarity">
    <text evidence="3">Belongs to the DNA photolyase class-1 family.</text>
</comment>
<dbReference type="InterPro" id="IPR036134">
    <property type="entry name" value="Crypto/Photolyase_FAD-like_sf"/>
</dbReference>
<dbReference type="PANTHER" id="PTHR11455">
    <property type="entry name" value="CRYPTOCHROME"/>
    <property type="match status" value="1"/>
</dbReference>
<accession>A0AAE1G7I5</accession>
<keyword evidence="9 13" id="KW-0274">FAD</keyword>
<keyword evidence="8" id="KW-0547">Nucleotide-binding</keyword>
<evidence type="ECO:0000256" key="9">
    <source>
        <dbReference type="ARBA" id="ARBA00022827"/>
    </source>
</evidence>
<keyword evidence="17" id="KW-1185">Reference proteome</keyword>
<feature type="site" description="Electron transfer via tryptophanyl radical" evidence="14">
    <location>
        <position position="441"/>
    </location>
</feature>
<evidence type="ECO:0000256" key="11">
    <source>
        <dbReference type="ARBA" id="ARBA00023170"/>
    </source>
</evidence>
<dbReference type="PANTHER" id="PTHR11455:SF17">
    <property type="entry name" value="CRYPTOCHROME-1"/>
    <property type="match status" value="1"/>
</dbReference>
<keyword evidence="12" id="KW-0539">Nucleus</keyword>
<evidence type="ECO:0000256" key="5">
    <source>
        <dbReference type="ARBA" id="ARBA00022490"/>
    </source>
</evidence>
<evidence type="ECO:0000313" key="17">
    <source>
        <dbReference type="Proteomes" id="UP001286313"/>
    </source>
</evidence>
<evidence type="ECO:0000256" key="4">
    <source>
        <dbReference type="ARBA" id="ARBA00021159"/>
    </source>
</evidence>
<dbReference type="GO" id="GO:0043153">
    <property type="term" value="P:entrainment of circadian clock by photoperiod"/>
    <property type="evidence" value="ECO:0007669"/>
    <property type="project" value="TreeGrafter"/>
</dbReference>
<dbReference type="GO" id="GO:0048471">
    <property type="term" value="C:perinuclear region of cytoplasm"/>
    <property type="evidence" value="ECO:0007669"/>
    <property type="project" value="UniProtKB-SubCell"/>
</dbReference>
<keyword evidence="5" id="KW-0963">Cytoplasm</keyword>
<dbReference type="AlphaFoldDB" id="A0AAE1G7I5"/>
<evidence type="ECO:0000256" key="8">
    <source>
        <dbReference type="ARBA" id="ARBA00022741"/>
    </source>
</evidence>
<feature type="domain" description="Photolyase/cryptochrome alpha/beta" evidence="15">
    <location>
        <begin position="43"/>
        <end position="172"/>
    </location>
</feature>
<evidence type="ECO:0000256" key="6">
    <source>
        <dbReference type="ARBA" id="ARBA00022491"/>
    </source>
</evidence>